<proteinExistence type="predicted"/>
<evidence type="ECO:0000313" key="2">
    <source>
        <dbReference type="EMBL" id="KAJ8867264.1"/>
    </source>
</evidence>
<dbReference type="Proteomes" id="UP001159363">
    <property type="component" value="Chromosome 14"/>
</dbReference>
<reference evidence="2 3" key="1">
    <citation type="submission" date="2023-02" db="EMBL/GenBank/DDBJ databases">
        <title>LHISI_Scaffold_Assembly.</title>
        <authorList>
            <person name="Stuart O.P."/>
            <person name="Cleave R."/>
            <person name="Magrath M.J.L."/>
            <person name="Mikheyev A.S."/>
        </authorList>
    </citation>
    <scope>NUCLEOTIDE SEQUENCE [LARGE SCALE GENOMIC DNA]</scope>
    <source>
        <strain evidence="2">Daus_M_001</strain>
        <tissue evidence="2">Leg muscle</tissue>
    </source>
</reference>
<evidence type="ECO:0000313" key="3">
    <source>
        <dbReference type="Proteomes" id="UP001159363"/>
    </source>
</evidence>
<evidence type="ECO:0000256" key="1">
    <source>
        <dbReference type="SAM" id="MobiDB-lite"/>
    </source>
</evidence>
<feature type="region of interest" description="Disordered" evidence="1">
    <location>
        <begin position="1"/>
        <end position="22"/>
    </location>
</feature>
<feature type="compositionally biased region" description="Basic and acidic residues" evidence="1">
    <location>
        <begin position="1"/>
        <end position="14"/>
    </location>
</feature>
<protein>
    <submittedName>
        <fullName evidence="2">Uncharacterized protein</fullName>
    </submittedName>
</protein>
<gene>
    <name evidence="2" type="ORF">PR048_031063</name>
</gene>
<name>A0ABQ9G472_9NEOP</name>
<organism evidence="2 3">
    <name type="scientific">Dryococelus australis</name>
    <dbReference type="NCBI Taxonomy" id="614101"/>
    <lineage>
        <taxon>Eukaryota</taxon>
        <taxon>Metazoa</taxon>
        <taxon>Ecdysozoa</taxon>
        <taxon>Arthropoda</taxon>
        <taxon>Hexapoda</taxon>
        <taxon>Insecta</taxon>
        <taxon>Pterygota</taxon>
        <taxon>Neoptera</taxon>
        <taxon>Polyneoptera</taxon>
        <taxon>Phasmatodea</taxon>
        <taxon>Verophasmatodea</taxon>
        <taxon>Anareolatae</taxon>
        <taxon>Phasmatidae</taxon>
        <taxon>Eurycanthinae</taxon>
        <taxon>Dryococelus</taxon>
    </lineage>
</organism>
<accession>A0ABQ9G472</accession>
<sequence>MRSEDPVSSHHDVTPVDSPPTSQLIYSKRTDLTYFEIELIAFRYHNGDIIVMGDFNIDFKCKLIERRRLVDVFTFMQSCPQHIILHIQIRHLAFTSNDEEVVSCEHLSAPGASHHHIIFVGFDVKHTKIQRPPTPWLTQSITQLIRKRGFIFRLFKHARKSNSMLAAQIFET</sequence>
<dbReference type="EMBL" id="JARBHB010000015">
    <property type="protein sequence ID" value="KAJ8867264.1"/>
    <property type="molecule type" value="Genomic_DNA"/>
</dbReference>
<keyword evidence="3" id="KW-1185">Reference proteome</keyword>
<comment type="caution">
    <text evidence="2">The sequence shown here is derived from an EMBL/GenBank/DDBJ whole genome shotgun (WGS) entry which is preliminary data.</text>
</comment>